<dbReference type="PRINTS" id="PR00449">
    <property type="entry name" value="RASTRNSFRMNG"/>
</dbReference>
<name>A0A4S2LF93_OPIFE</name>
<keyword evidence="3" id="KW-1003">Cell membrane</keyword>
<dbReference type="PROSITE" id="PS51421">
    <property type="entry name" value="RAS"/>
    <property type="match status" value="1"/>
</dbReference>
<dbReference type="SMART" id="SM00175">
    <property type="entry name" value="RAB"/>
    <property type="match status" value="1"/>
</dbReference>
<dbReference type="EMBL" id="SJOL01007723">
    <property type="protein sequence ID" value="TGZ62030.1"/>
    <property type="molecule type" value="Genomic_DNA"/>
</dbReference>
<protein>
    <submittedName>
        <fullName evidence="10">Uncharacterized protein</fullName>
    </submittedName>
</protein>
<dbReference type="Gene3D" id="3.40.50.300">
    <property type="entry name" value="P-loop containing nucleotide triphosphate hydrolases"/>
    <property type="match status" value="1"/>
</dbReference>
<keyword evidence="11" id="KW-1185">Reference proteome</keyword>
<dbReference type="GO" id="GO:0003924">
    <property type="term" value="F:GTPase activity"/>
    <property type="evidence" value="ECO:0007669"/>
    <property type="project" value="InterPro"/>
</dbReference>
<dbReference type="GO" id="GO:0005886">
    <property type="term" value="C:plasma membrane"/>
    <property type="evidence" value="ECO:0007669"/>
    <property type="project" value="UniProtKB-SubCell"/>
</dbReference>
<dbReference type="SMART" id="SM00173">
    <property type="entry name" value="RAS"/>
    <property type="match status" value="1"/>
</dbReference>
<evidence type="ECO:0000313" key="10">
    <source>
        <dbReference type="EMBL" id="TGZ62030.1"/>
    </source>
</evidence>
<evidence type="ECO:0000256" key="1">
    <source>
        <dbReference type="ARBA" id="ARBA00004342"/>
    </source>
</evidence>
<dbReference type="InterPro" id="IPR001806">
    <property type="entry name" value="Small_GTPase"/>
</dbReference>
<dbReference type="PROSITE" id="PS51420">
    <property type="entry name" value="RHO"/>
    <property type="match status" value="1"/>
</dbReference>
<dbReference type="Pfam" id="PF00071">
    <property type="entry name" value="Ras"/>
    <property type="match status" value="1"/>
</dbReference>
<dbReference type="AlphaFoldDB" id="A0A4S2LF93"/>
<keyword evidence="4" id="KW-0488">Methylation</keyword>
<dbReference type="PROSITE" id="PS51419">
    <property type="entry name" value="RAB"/>
    <property type="match status" value="1"/>
</dbReference>
<dbReference type="Proteomes" id="UP000308267">
    <property type="component" value="Unassembled WGS sequence"/>
</dbReference>
<evidence type="ECO:0000256" key="6">
    <source>
        <dbReference type="ARBA" id="ARBA00023134"/>
    </source>
</evidence>
<evidence type="ECO:0000256" key="9">
    <source>
        <dbReference type="ARBA" id="ARBA00023289"/>
    </source>
</evidence>
<keyword evidence="8" id="KW-0449">Lipoprotein</keyword>
<dbReference type="CDD" id="cd00157">
    <property type="entry name" value="Rho"/>
    <property type="match status" value="1"/>
</dbReference>
<sequence length="196" mass="21882">MVSSDRPVKIVVLGDGMVGKTCLLMTYTSGHYPSEYVPTVFENYLGSVKVDGKALAFELWDTAGQEEYSHLRPLSYPNTDVIILCFSIVRLSSLENAEKKWCREISQSEHLRGKPIILVGTMSDLREEVTKVNASSVITYEKAKGFAKRIGAVEYLECSALRSSGVNEVFNKALQYSLTRRSEKKSQSSRSHCTVL</sequence>
<accession>A0A4S2LF93</accession>
<dbReference type="PANTHER" id="PTHR24072">
    <property type="entry name" value="RHO FAMILY GTPASE"/>
    <property type="match status" value="1"/>
</dbReference>
<dbReference type="InterPro" id="IPR003578">
    <property type="entry name" value="Small_GTPase_Rho"/>
</dbReference>
<evidence type="ECO:0000256" key="4">
    <source>
        <dbReference type="ARBA" id="ARBA00022481"/>
    </source>
</evidence>
<dbReference type="SUPFAM" id="SSF52540">
    <property type="entry name" value="P-loop containing nucleoside triphosphate hydrolases"/>
    <property type="match status" value="1"/>
</dbReference>
<reference evidence="10 11" key="1">
    <citation type="journal article" date="2019" name="BMC Genomics">
        <title>New insights from Opisthorchis felineus genome: update on genomics of the epidemiologically important liver flukes.</title>
        <authorList>
            <person name="Ershov N.I."/>
            <person name="Mordvinov V.A."/>
            <person name="Prokhortchouk E.B."/>
            <person name="Pakharukova M.Y."/>
            <person name="Gunbin K.V."/>
            <person name="Ustyantsev K."/>
            <person name="Genaev M.A."/>
            <person name="Blinov A.G."/>
            <person name="Mazur A."/>
            <person name="Boulygina E."/>
            <person name="Tsygankova S."/>
            <person name="Khrameeva E."/>
            <person name="Chekanov N."/>
            <person name="Fan G."/>
            <person name="Xiao A."/>
            <person name="Zhang H."/>
            <person name="Xu X."/>
            <person name="Yang H."/>
            <person name="Solovyev V."/>
            <person name="Lee S.M."/>
            <person name="Liu X."/>
            <person name="Afonnikov D.A."/>
            <person name="Skryabin K.G."/>
        </authorList>
    </citation>
    <scope>NUCLEOTIDE SEQUENCE [LARGE SCALE GENOMIC DNA]</scope>
    <source>
        <strain evidence="10">AK-0245</strain>
        <tissue evidence="10">Whole organism</tissue>
    </source>
</reference>
<dbReference type="NCBIfam" id="TIGR00231">
    <property type="entry name" value="small_GTP"/>
    <property type="match status" value="1"/>
</dbReference>
<dbReference type="FunFam" id="3.40.50.300:FF:000983">
    <property type="entry name" value="Rho family GTPase"/>
    <property type="match status" value="1"/>
</dbReference>
<evidence type="ECO:0000256" key="5">
    <source>
        <dbReference type="ARBA" id="ARBA00022741"/>
    </source>
</evidence>
<comment type="similarity">
    <text evidence="2">Belongs to the small GTPase superfamily. Rho family.</text>
</comment>
<dbReference type="GO" id="GO:0005525">
    <property type="term" value="F:GTP binding"/>
    <property type="evidence" value="ECO:0007669"/>
    <property type="project" value="UniProtKB-KW"/>
</dbReference>
<comment type="caution">
    <text evidence="10">The sequence shown here is derived from an EMBL/GenBank/DDBJ whole genome shotgun (WGS) entry which is preliminary data.</text>
</comment>
<gene>
    <name evidence="10" type="ORF">CRM22_007657</name>
</gene>
<evidence type="ECO:0000256" key="3">
    <source>
        <dbReference type="ARBA" id="ARBA00022475"/>
    </source>
</evidence>
<evidence type="ECO:0000256" key="7">
    <source>
        <dbReference type="ARBA" id="ARBA00023136"/>
    </source>
</evidence>
<evidence type="ECO:0000313" key="11">
    <source>
        <dbReference type="Proteomes" id="UP000308267"/>
    </source>
</evidence>
<proteinExistence type="inferred from homology"/>
<comment type="subcellular location">
    <subcellularLocation>
        <location evidence="1">Cell membrane</location>
        <topology evidence="1">Lipid-anchor</topology>
        <orientation evidence="1">Cytoplasmic side</orientation>
    </subcellularLocation>
</comment>
<dbReference type="GO" id="GO:0007264">
    <property type="term" value="P:small GTPase-mediated signal transduction"/>
    <property type="evidence" value="ECO:0007669"/>
    <property type="project" value="InterPro"/>
</dbReference>
<dbReference type="OrthoDB" id="8830751at2759"/>
<keyword evidence="7" id="KW-0472">Membrane</keyword>
<evidence type="ECO:0000256" key="8">
    <source>
        <dbReference type="ARBA" id="ARBA00023288"/>
    </source>
</evidence>
<keyword evidence="9" id="KW-0636">Prenylation</keyword>
<evidence type="ECO:0000256" key="2">
    <source>
        <dbReference type="ARBA" id="ARBA00010142"/>
    </source>
</evidence>
<dbReference type="InterPro" id="IPR027417">
    <property type="entry name" value="P-loop_NTPase"/>
</dbReference>
<dbReference type="InterPro" id="IPR005225">
    <property type="entry name" value="Small_GTP-bd"/>
</dbReference>
<organism evidence="10 11">
    <name type="scientific">Opisthorchis felineus</name>
    <dbReference type="NCBI Taxonomy" id="147828"/>
    <lineage>
        <taxon>Eukaryota</taxon>
        <taxon>Metazoa</taxon>
        <taxon>Spiralia</taxon>
        <taxon>Lophotrochozoa</taxon>
        <taxon>Platyhelminthes</taxon>
        <taxon>Trematoda</taxon>
        <taxon>Digenea</taxon>
        <taxon>Opisthorchiida</taxon>
        <taxon>Opisthorchiata</taxon>
        <taxon>Opisthorchiidae</taxon>
        <taxon>Opisthorchis</taxon>
    </lineage>
</organism>
<keyword evidence="5" id="KW-0547">Nucleotide-binding</keyword>
<keyword evidence="6" id="KW-0342">GTP-binding</keyword>
<dbReference type="SMART" id="SM00174">
    <property type="entry name" value="RHO"/>
    <property type="match status" value="1"/>
</dbReference>